<reference evidence="1" key="1">
    <citation type="submission" date="2022-04" db="EMBL/GenBank/DDBJ databases">
        <title>Genome of the entomopathogenic fungus Entomophthora muscae.</title>
        <authorList>
            <person name="Elya C."/>
            <person name="Lovett B.R."/>
            <person name="Lee E."/>
            <person name="Macias A.M."/>
            <person name="Hajek A.E."/>
            <person name="De Bivort B.L."/>
            <person name="Kasson M.T."/>
            <person name="De Fine Licht H.H."/>
            <person name="Stajich J.E."/>
        </authorList>
    </citation>
    <scope>NUCLEOTIDE SEQUENCE</scope>
    <source>
        <strain evidence="1">Berkeley</strain>
    </source>
</reference>
<comment type="caution">
    <text evidence="1">The sequence shown here is derived from an EMBL/GenBank/DDBJ whole genome shotgun (WGS) entry which is preliminary data.</text>
</comment>
<evidence type="ECO:0000313" key="2">
    <source>
        <dbReference type="Proteomes" id="UP001165960"/>
    </source>
</evidence>
<protein>
    <submittedName>
        <fullName evidence="1">Uncharacterized protein</fullName>
    </submittedName>
</protein>
<dbReference type="Proteomes" id="UP001165960">
    <property type="component" value="Unassembled WGS sequence"/>
</dbReference>
<name>A0ACC2U1W2_9FUNG</name>
<dbReference type="EMBL" id="QTSX02001526">
    <property type="protein sequence ID" value="KAJ9080745.1"/>
    <property type="molecule type" value="Genomic_DNA"/>
</dbReference>
<accession>A0ACC2U1W2</accession>
<evidence type="ECO:0000313" key="1">
    <source>
        <dbReference type="EMBL" id="KAJ9080745.1"/>
    </source>
</evidence>
<sequence length="232" mass="25743">MKLIVLLGLIQAKLMSTGYGNNGSATYSIETSGMIENLQGLISVLGKCSFPLNEYPFWAAVSSKTYHGAQYCGTCLEVSNPSDDTTVVVHVVDQCQGCSSNSINLSLKAFEKLSEKDIGKLAIDWKEVQCPDIQGNIHYHWEKGSTQSFSAFQIRNHAEPIKGVAYRIDKSKKWIEIPRRSDNFFTLSGIRSPFFVKITSVSNHTIFDYGLKPNFIGGTVIGHVQFGKVFME</sequence>
<organism evidence="1 2">
    <name type="scientific">Entomophthora muscae</name>
    <dbReference type="NCBI Taxonomy" id="34485"/>
    <lineage>
        <taxon>Eukaryota</taxon>
        <taxon>Fungi</taxon>
        <taxon>Fungi incertae sedis</taxon>
        <taxon>Zoopagomycota</taxon>
        <taxon>Entomophthoromycotina</taxon>
        <taxon>Entomophthoromycetes</taxon>
        <taxon>Entomophthorales</taxon>
        <taxon>Entomophthoraceae</taxon>
        <taxon>Entomophthora</taxon>
    </lineage>
</organism>
<proteinExistence type="predicted"/>
<keyword evidence="2" id="KW-1185">Reference proteome</keyword>
<gene>
    <name evidence="1" type="ORF">DSO57_1021678</name>
</gene>